<dbReference type="Gene3D" id="3.40.50.150">
    <property type="entry name" value="Vaccinia Virus protein VP39"/>
    <property type="match status" value="1"/>
</dbReference>
<evidence type="ECO:0000313" key="1">
    <source>
        <dbReference type="EMBL" id="OGM15546.1"/>
    </source>
</evidence>
<organism evidence="1 2">
    <name type="scientific">Candidatus Woesebacteria bacterium RBG_16_42_24</name>
    <dbReference type="NCBI Taxonomy" id="1802485"/>
    <lineage>
        <taxon>Bacteria</taxon>
        <taxon>Candidatus Woeseibacteriota</taxon>
    </lineage>
</organism>
<sequence length="372" mass="42748">MNLPQIDFNKLETQLFPLDSLTEAEKSEVNRRITDNSVMKTADNLSEVADTVMEQLQYPHAFENYKNKYFHARNAYLKLSDQSNLSTLQTAVSNIVFYNHINNHKRYFYQNTNGDLRLIPDRQSRRYSMSGGAIWFMLHNIQFTQNCTVLDPFAGPGNLLANICLLRAPSRIIANDLLYKKPAPGNFSYAIDKNLSEFQKHLNNLPNILQIKLKTPEITHFNATHIPLPNNLVDWILTDPSYGREGLGQTEPEAFTEFTCSLVESLRVLNPNGEGRFLVPSEWAYFLIERLSKPYSAGTQLSDDFLQAIKNSPYYFKKGITPKPITKTADWSNLVTSLLQTLKQYLPQFNILDVRPYFFFPMSIIIVRKSKA</sequence>
<accession>A0A1F7XKL6</accession>
<evidence type="ECO:0000313" key="2">
    <source>
        <dbReference type="Proteomes" id="UP000177382"/>
    </source>
</evidence>
<dbReference type="Proteomes" id="UP000177382">
    <property type="component" value="Unassembled WGS sequence"/>
</dbReference>
<reference evidence="1 2" key="1">
    <citation type="journal article" date="2016" name="Nat. Commun.">
        <title>Thousands of microbial genomes shed light on interconnected biogeochemical processes in an aquifer system.</title>
        <authorList>
            <person name="Anantharaman K."/>
            <person name="Brown C.T."/>
            <person name="Hug L.A."/>
            <person name="Sharon I."/>
            <person name="Castelle C.J."/>
            <person name="Probst A.J."/>
            <person name="Thomas B.C."/>
            <person name="Singh A."/>
            <person name="Wilkins M.J."/>
            <person name="Karaoz U."/>
            <person name="Brodie E.L."/>
            <person name="Williams K.H."/>
            <person name="Hubbard S.S."/>
            <person name="Banfield J.F."/>
        </authorList>
    </citation>
    <scope>NUCLEOTIDE SEQUENCE [LARGE SCALE GENOMIC DNA]</scope>
</reference>
<proteinExistence type="predicted"/>
<protein>
    <submittedName>
        <fullName evidence="1">Uncharacterized protein</fullName>
    </submittedName>
</protein>
<dbReference type="AlphaFoldDB" id="A0A1F7XKL6"/>
<dbReference type="InterPro" id="IPR029063">
    <property type="entry name" value="SAM-dependent_MTases_sf"/>
</dbReference>
<name>A0A1F7XKL6_9BACT</name>
<dbReference type="SUPFAM" id="SSF53335">
    <property type="entry name" value="S-adenosyl-L-methionine-dependent methyltransferases"/>
    <property type="match status" value="1"/>
</dbReference>
<dbReference type="EMBL" id="MGFX01000002">
    <property type="protein sequence ID" value="OGM15546.1"/>
    <property type="molecule type" value="Genomic_DNA"/>
</dbReference>
<comment type="caution">
    <text evidence="1">The sequence shown here is derived from an EMBL/GenBank/DDBJ whole genome shotgun (WGS) entry which is preliminary data.</text>
</comment>
<gene>
    <name evidence="1" type="ORF">A2V97_00685</name>
</gene>